<comment type="subcellular location">
    <subcellularLocation>
        <location evidence="1">Secreted</location>
    </subcellularLocation>
</comment>
<dbReference type="InterPro" id="IPR015819">
    <property type="entry name" value="Lipid_transp_b-sht_shell"/>
</dbReference>
<comment type="caution">
    <text evidence="6">The sequence shown here is derived from an EMBL/GenBank/DDBJ whole genome shotgun (WGS) entry which is preliminary data.</text>
</comment>
<dbReference type="GO" id="GO:0005319">
    <property type="term" value="F:lipid transporter activity"/>
    <property type="evidence" value="ECO:0007669"/>
    <property type="project" value="InterPro"/>
</dbReference>
<evidence type="ECO:0000313" key="7">
    <source>
        <dbReference type="Proteomes" id="UP000596742"/>
    </source>
</evidence>
<feature type="non-terminal residue" evidence="6">
    <location>
        <position position="1681"/>
    </location>
</feature>
<name>A0A8B6EVI3_MYTGA</name>
<dbReference type="InterPro" id="IPR009454">
    <property type="entry name" value="Lipid_transpt_open_b-sht"/>
</dbReference>
<feature type="compositionally biased region" description="Low complexity" evidence="4">
    <location>
        <begin position="305"/>
        <end position="320"/>
    </location>
</feature>
<dbReference type="Proteomes" id="UP000596742">
    <property type="component" value="Unassembled WGS sequence"/>
</dbReference>
<evidence type="ECO:0000256" key="1">
    <source>
        <dbReference type="ARBA" id="ARBA00004613"/>
    </source>
</evidence>
<dbReference type="InterPro" id="IPR014853">
    <property type="entry name" value="VWF/SSPO/ZAN-like_Cys-rich_dom"/>
</dbReference>
<dbReference type="SUPFAM" id="SSF56968">
    <property type="entry name" value="Lipovitellin-phosvitin complex, beta-sheet shell regions"/>
    <property type="match status" value="1"/>
</dbReference>
<dbReference type="PANTHER" id="PTHR37860:SF2">
    <property type="entry name" value="VITELLOGENIN DOMAIN-CONTAINING PROTEIN"/>
    <property type="match status" value="1"/>
</dbReference>
<evidence type="ECO:0000256" key="2">
    <source>
        <dbReference type="ARBA" id="ARBA00022525"/>
    </source>
</evidence>
<feature type="domain" description="VWFD" evidence="5">
    <location>
        <begin position="1258"/>
        <end position="1422"/>
    </location>
</feature>
<evidence type="ECO:0000259" key="5">
    <source>
        <dbReference type="PROSITE" id="PS51233"/>
    </source>
</evidence>
<keyword evidence="3" id="KW-0325">Glycoprotein</keyword>
<dbReference type="Pfam" id="PF08742">
    <property type="entry name" value="C8"/>
    <property type="match status" value="1"/>
</dbReference>
<keyword evidence="7" id="KW-1185">Reference proteome</keyword>
<dbReference type="Pfam" id="PF06448">
    <property type="entry name" value="DUF1081"/>
    <property type="match status" value="1"/>
</dbReference>
<dbReference type="SMART" id="SM01169">
    <property type="entry name" value="DUF1943"/>
    <property type="match status" value="1"/>
</dbReference>
<evidence type="ECO:0000256" key="4">
    <source>
        <dbReference type="SAM" id="MobiDB-lite"/>
    </source>
</evidence>
<dbReference type="EMBL" id="UYJE01005792">
    <property type="protein sequence ID" value="VDI40422.1"/>
    <property type="molecule type" value="Genomic_DNA"/>
</dbReference>
<protein>
    <recommendedName>
        <fullName evidence="5">VWFD domain-containing protein</fullName>
    </recommendedName>
</protein>
<proteinExistence type="predicted"/>
<dbReference type="InterPro" id="IPR015255">
    <property type="entry name" value="Vitellinogen_open_b-sht"/>
</dbReference>
<dbReference type="InterPro" id="IPR001846">
    <property type="entry name" value="VWF_type-D"/>
</dbReference>
<evidence type="ECO:0000256" key="3">
    <source>
        <dbReference type="ARBA" id="ARBA00023180"/>
    </source>
</evidence>
<evidence type="ECO:0000313" key="6">
    <source>
        <dbReference type="EMBL" id="VDI40422.1"/>
    </source>
</evidence>
<dbReference type="Pfam" id="PF09172">
    <property type="entry name" value="Vit_open_b-sht"/>
    <property type="match status" value="1"/>
</dbReference>
<dbReference type="Pfam" id="PF00094">
    <property type="entry name" value="VWD"/>
    <property type="match status" value="1"/>
</dbReference>
<keyword evidence="2" id="KW-0964">Secreted</keyword>
<feature type="region of interest" description="Disordered" evidence="4">
    <location>
        <begin position="305"/>
        <end position="332"/>
    </location>
</feature>
<dbReference type="GO" id="GO:0005576">
    <property type="term" value="C:extracellular region"/>
    <property type="evidence" value="ECO:0007669"/>
    <property type="project" value="UniProtKB-SubCell"/>
</dbReference>
<dbReference type="PANTHER" id="PTHR37860">
    <property type="entry name" value="AGAP008810-PA"/>
    <property type="match status" value="1"/>
</dbReference>
<dbReference type="SUPFAM" id="SSF48431">
    <property type="entry name" value="Lipovitellin-phosvitin complex, superhelical domain"/>
    <property type="match status" value="1"/>
</dbReference>
<sequence>AIGNIGRAVQKVYDTDGRLITTILDLLHNNNVPFKVTKSAIQVFENLELTSTIKEKLILLISDINRQAVIRTTAFSVLMISEEQDFIYKLINLIHTEQMKYMQTYMVSYVQGLLENDQPDKKQLREAWQKALQTDGRSLPEIDDYLAGQTRYLELSRYFRLPFSVTDYGIQLEFDLVYDPASPVIESAVVRLNYYKDEKYNLLEMTIDIQGLESLLDAVFESKGKGLFSLLSFLAEAKKSFEKGVNPQFAEFDKPLSEALNKIIKLVNHPQYVMPDGILTWKLYGYEVMYVDIGDILSMLIGSPYQQPSSQKPSSQQQRQNLKQERSQQHRQPSGFIAKVMMTLARGYRLIKTRSAKVLDLTKIIPTISGASLNMTVLLTASMGLNVTAKADVSQYMRRTGPVQGTGELSMGFAGEFFGQMLVKLGDTIHVGCRMLTSLNGKTEMENSVTWNRGSKSKTTLANYTATVTSKNIDGNYNAIHIKSGLHHLYDDWTEIPADPKVQTTMKKCSGALLMLLSGNRVCMEFDYPDVADSTTHPYFPLSGPFSVDIDVSRADKDMKEYLVEMTYSITNGTTGPRTNYHLTYSAPGSKLKRQINVDIDQSLVEDSTVAKLDMPETGLHLDYVNKDIKQTDTEKKDIKSNKLTDFHLQIKGLTLLKTKFQINETTTEEVIFDPKQGKEVKGNRSHIETSVSFAVPYTSLDVNFENLSQKLSSHIFTKFHVKYYCSKNLPALYLLHIQPKLAAANHDVSEIEFVNNVAMGYLTGNNRLWSAEDSMYLSYPGQNFTLSNEMVANNTHAHRKTVITYIGSADKQEVIEMNAHVRNESDSTSQHFCYDMIIEQKDRYDIHFKGHLLGSLRKKLFLLTDIHFKHKPGSENGIKRSPEELTDLKKSNGKTCSIFELDEWEIHVNLTVDAKPIFVLGLRRPKGLEFVWHLDVLYPDCKNEEAQIISDGAIGSHLQNQLTDFRYWLRSTFSLISPVQTESKDYDMDFNIEYLWHDHSYYKLLYHGPNLNTSYIINFERFPDKSGEINVKCHMDSPLKLLNFDYAEQYKMVYKGEGLAVSELEHSFEAMSALGEIRLYSKLTDDNSTVLIQQDGYINTSTVGHVISKIAVPVFYYLPLPSNMKRIIAVTLKGKHTVANQNSAGIEKGERIQNDDSRMNYFGEKLIGMVTKLESRMLHFLSTMLTDPPLLIKDIVSKTVKPHIYQAMKTNKISFIQPLIFKWKHFLSIPELTTGEKYVLGLIKSRLVSEPEDKDTHTALIYDRSEVLTFDGKLFQTKGDSTCPHLMAADIKHGQFAVVYSKEGVTVVTKKSMVTIYNGGQVFINSCNTPVKLPYETDEMKIIKKSVSRVISLGDGITISCDINNSHCNFRLKHHKNQTIGLLGNNDGEIGNDFQKPEGSISPSVDQFVSGYELETSKFCQSTSTGMLSQVKACDDINQKCMTLFTDIDSPMAVCFLKVDVTPFLESCQERVKSCMPSAICPSVHAYISKCDIVGITVEPSKQLDVCRPIYHSTEDLPSKALLDIVITCDKTDVKLTFIQFESHTTSLHDVLMEGTQHGFRLHSQKVVTIIKDGQDLSKEEYNKLKDHYVTNNIILNIISKYSILKYKGLVGIDWDQRIVSINSIQEETRELPQDLIIKLMSTTKGTLFNLMLLEKDRKTRMVGLIHHICQTQAYFNKNC</sequence>
<reference evidence="6" key="1">
    <citation type="submission" date="2018-11" db="EMBL/GenBank/DDBJ databases">
        <authorList>
            <person name="Alioto T."/>
            <person name="Alioto T."/>
        </authorList>
    </citation>
    <scope>NUCLEOTIDE SEQUENCE</scope>
</reference>
<dbReference type="SMART" id="SM00216">
    <property type="entry name" value="VWD"/>
    <property type="match status" value="1"/>
</dbReference>
<accession>A0A8B6EVI3</accession>
<dbReference type="Gene3D" id="1.25.10.20">
    <property type="entry name" value="Vitellinogen, superhelical"/>
    <property type="match status" value="1"/>
</dbReference>
<dbReference type="OrthoDB" id="6162288at2759"/>
<dbReference type="Gene3D" id="2.20.80.10">
    <property type="entry name" value="Lipovitellin-phosvitin complex, chain A, domain 4"/>
    <property type="match status" value="1"/>
</dbReference>
<organism evidence="6 7">
    <name type="scientific">Mytilus galloprovincialis</name>
    <name type="common">Mediterranean mussel</name>
    <dbReference type="NCBI Taxonomy" id="29158"/>
    <lineage>
        <taxon>Eukaryota</taxon>
        <taxon>Metazoa</taxon>
        <taxon>Spiralia</taxon>
        <taxon>Lophotrochozoa</taxon>
        <taxon>Mollusca</taxon>
        <taxon>Bivalvia</taxon>
        <taxon>Autobranchia</taxon>
        <taxon>Pteriomorphia</taxon>
        <taxon>Mytilida</taxon>
        <taxon>Mytiloidea</taxon>
        <taxon>Mytilidae</taxon>
        <taxon>Mytilinae</taxon>
        <taxon>Mytilus</taxon>
    </lineage>
</organism>
<dbReference type="PROSITE" id="PS51233">
    <property type="entry name" value="VWFD"/>
    <property type="match status" value="1"/>
</dbReference>
<gene>
    <name evidence="6" type="ORF">MGAL_10B041090</name>
</gene>
<dbReference type="InterPro" id="IPR011030">
    <property type="entry name" value="Lipovitellin_superhlx_dom"/>
</dbReference>